<dbReference type="PANTHER" id="PTHR43350">
    <property type="entry name" value="NAD-DEPENDENT ALCOHOL DEHYDROGENASE"/>
    <property type="match status" value="1"/>
</dbReference>
<dbReference type="Pfam" id="PF08240">
    <property type="entry name" value="ADH_N"/>
    <property type="match status" value="1"/>
</dbReference>
<evidence type="ECO:0000313" key="7">
    <source>
        <dbReference type="EMBL" id="KIL49851.1"/>
    </source>
</evidence>
<keyword evidence="5" id="KW-0560">Oxidoreductase</keyword>
<dbReference type="SUPFAM" id="SSF51735">
    <property type="entry name" value="NAD(P)-binding Rossmann-fold domains"/>
    <property type="match status" value="1"/>
</dbReference>
<dbReference type="Gene3D" id="3.40.50.720">
    <property type="entry name" value="NAD(P)-binding Rossmann-like Domain"/>
    <property type="match status" value="1"/>
</dbReference>
<proteinExistence type="inferred from homology"/>
<dbReference type="InterPro" id="IPR020843">
    <property type="entry name" value="ER"/>
</dbReference>
<evidence type="ECO:0000256" key="2">
    <source>
        <dbReference type="ARBA" id="ARBA00008072"/>
    </source>
</evidence>
<dbReference type="CDD" id="cd08255">
    <property type="entry name" value="2-desacetyl-2-hydroxyethyl_bacteriochlorophyllide_like"/>
    <property type="match status" value="1"/>
</dbReference>
<sequence>MMKKIVAQNEKILLIDESIPAVKKGYVLVRTSYSVISPGTELSMLSISEEKTIPLGYSASGMVVEAGEGCSRFEIGQLVACYGAPYVAHSEYLLVPQTLCIPVPDEILPEEAAFVGLGTIAIHALRQADLRFGESVVVAGLGILGQLIAQIAAAAAYPVYPLEVDENRAKQFSAMTGKEVYTNSKKLNEAIAKRTGGRGVDAVLLCMGGKRSEITKNSLEWVRDKGKIVVVGDIEPSFPRNLMFGKEAEIYISRAGGPGRYDPIYEREAIDYPYGFVRWTEGRNMEEFIRLLMEKRVTVAPYIKEIKLFSQAQLAYETLLHDTNSENLLTSVFQYDEGGKIPDVI</sequence>
<dbReference type="GO" id="GO:0016491">
    <property type="term" value="F:oxidoreductase activity"/>
    <property type="evidence" value="ECO:0007669"/>
    <property type="project" value="UniProtKB-KW"/>
</dbReference>
<dbReference type="InterPro" id="IPR036291">
    <property type="entry name" value="NAD(P)-bd_dom_sf"/>
</dbReference>
<dbReference type="EMBL" id="JXRP01000009">
    <property type="protein sequence ID" value="KIL49851.1"/>
    <property type="molecule type" value="Genomic_DNA"/>
</dbReference>
<comment type="cofactor">
    <cofactor evidence="1">
        <name>Zn(2+)</name>
        <dbReference type="ChEBI" id="CHEBI:29105"/>
    </cofactor>
</comment>
<name>A0A0C2VZP9_9BACL</name>
<comment type="similarity">
    <text evidence="2">Belongs to the zinc-containing alcohol dehydrogenase family.</text>
</comment>
<keyword evidence="3" id="KW-0479">Metal-binding</keyword>
<evidence type="ECO:0000256" key="4">
    <source>
        <dbReference type="ARBA" id="ARBA00022833"/>
    </source>
</evidence>
<dbReference type="PANTHER" id="PTHR43350:SF19">
    <property type="entry name" value="D-GULOSIDE 3-DEHYDROGENASE"/>
    <property type="match status" value="1"/>
</dbReference>
<dbReference type="STRING" id="889306.KP78_13190"/>
<evidence type="ECO:0000256" key="1">
    <source>
        <dbReference type="ARBA" id="ARBA00001947"/>
    </source>
</evidence>
<dbReference type="InterPro" id="IPR011032">
    <property type="entry name" value="GroES-like_sf"/>
</dbReference>
<dbReference type="Pfam" id="PF00107">
    <property type="entry name" value="ADH_zinc_N"/>
    <property type="match status" value="1"/>
</dbReference>
<feature type="domain" description="Enoyl reductase (ER)" evidence="6">
    <location>
        <begin position="7"/>
        <end position="330"/>
    </location>
</feature>
<protein>
    <recommendedName>
        <fullName evidence="6">Enoyl reductase (ER) domain-containing protein</fullName>
    </recommendedName>
</protein>
<evidence type="ECO:0000313" key="8">
    <source>
        <dbReference type="Proteomes" id="UP000031938"/>
    </source>
</evidence>
<keyword evidence="8" id="KW-1185">Reference proteome</keyword>
<dbReference type="PATRIC" id="fig|889306.3.peg.1328"/>
<evidence type="ECO:0000256" key="3">
    <source>
        <dbReference type="ARBA" id="ARBA00022723"/>
    </source>
</evidence>
<dbReference type="InterPro" id="IPR013154">
    <property type="entry name" value="ADH-like_N"/>
</dbReference>
<evidence type="ECO:0000259" key="6">
    <source>
        <dbReference type="SMART" id="SM00829"/>
    </source>
</evidence>
<dbReference type="Gene3D" id="3.90.180.10">
    <property type="entry name" value="Medium-chain alcohol dehydrogenases, catalytic domain"/>
    <property type="match status" value="1"/>
</dbReference>
<dbReference type="AlphaFoldDB" id="A0A0C2VZP9"/>
<keyword evidence="4" id="KW-0862">Zinc</keyword>
<dbReference type="Proteomes" id="UP000031938">
    <property type="component" value="Unassembled WGS sequence"/>
</dbReference>
<dbReference type="RefSeq" id="WP_235420850.1">
    <property type="nucleotide sequence ID" value="NZ_JXRP01000009.1"/>
</dbReference>
<gene>
    <name evidence="7" type="ORF">KP78_13190</name>
</gene>
<dbReference type="SUPFAM" id="SSF50129">
    <property type="entry name" value="GroES-like"/>
    <property type="match status" value="1"/>
</dbReference>
<accession>A0A0C2VZP9</accession>
<dbReference type="SMART" id="SM00829">
    <property type="entry name" value="PKS_ER"/>
    <property type="match status" value="1"/>
</dbReference>
<comment type="caution">
    <text evidence="7">The sequence shown here is derived from an EMBL/GenBank/DDBJ whole genome shotgun (WGS) entry which is preliminary data.</text>
</comment>
<organism evidence="7 8">
    <name type="scientific">Jeotgalibacillus soli</name>
    <dbReference type="NCBI Taxonomy" id="889306"/>
    <lineage>
        <taxon>Bacteria</taxon>
        <taxon>Bacillati</taxon>
        <taxon>Bacillota</taxon>
        <taxon>Bacilli</taxon>
        <taxon>Bacillales</taxon>
        <taxon>Caryophanaceae</taxon>
        <taxon>Jeotgalibacillus</taxon>
    </lineage>
</organism>
<evidence type="ECO:0000256" key="5">
    <source>
        <dbReference type="ARBA" id="ARBA00023002"/>
    </source>
</evidence>
<dbReference type="InterPro" id="IPR013149">
    <property type="entry name" value="ADH-like_C"/>
</dbReference>
<dbReference type="GO" id="GO:0046872">
    <property type="term" value="F:metal ion binding"/>
    <property type="evidence" value="ECO:0007669"/>
    <property type="project" value="UniProtKB-KW"/>
</dbReference>
<reference evidence="7 8" key="1">
    <citation type="submission" date="2015-01" db="EMBL/GenBank/DDBJ databases">
        <title>Genome sequencing of Jeotgalibacillus soli.</title>
        <authorList>
            <person name="Goh K.M."/>
            <person name="Chan K.-G."/>
            <person name="Yaakop A.S."/>
            <person name="Ee R."/>
            <person name="Gan H.M."/>
            <person name="Chan C.S."/>
        </authorList>
    </citation>
    <scope>NUCLEOTIDE SEQUENCE [LARGE SCALE GENOMIC DNA]</scope>
    <source>
        <strain evidence="7 8">P9</strain>
    </source>
</reference>